<dbReference type="Gene3D" id="3.40.50.300">
    <property type="entry name" value="P-loop containing nucleotide triphosphate hydrolases"/>
    <property type="match status" value="1"/>
</dbReference>
<keyword evidence="3 8" id="KW-0812">Transmembrane</keyword>
<dbReference type="GO" id="GO:0140359">
    <property type="term" value="F:ABC-type transporter activity"/>
    <property type="evidence" value="ECO:0007669"/>
    <property type="project" value="InterPro"/>
</dbReference>
<dbReference type="InterPro" id="IPR050173">
    <property type="entry name" value="ABC_transporter_C-like"/>
</dbReference>
<keyword evidence="6 8" id="KW-1133">Transmembrane helix</keyword>
<dbReference type="PANTHER" id="PTHR24223">
    <property type="entry name" value="ATP-BINDING CASSETTE SUB-FAMILY C"/>
    <property type="match status" value="1"/>
</dbReference>
<dbReference type="InterPro" id="IPR017871">
    <property type="entry name" value="ABC_transporter-like_CS"/>
</dbReference>
<dbReference type="GO" id="GO:0016887">
    <property type="term" value="F:ATP hydrolysis activity"/>
    <property type="evidence" value="ECO:0007669"/>
    <property type="project" value="InterPro"/>
</dbReference>
<feature type="transmembrane region" description="Helical" evidence="8">
    <location>
        <begin position="610"/>
        <end position="643"/>
    </location>
</feature>
<dbReference type="AlphaFoldDB" id="A0A9W8J9R2"/>
<evidence type="ECO:0000259" key="9">
    <source>
        <dbReference type="PROSITE" id="PS50893"/>
    </source>
</evidence>
<evidence type="ECO:0008006" key="13">
    <source>
        <dbReference type="Google" id="ProtNLM"/>
    </source>
</evidence>
<feature type="transmembrane region" description="Helical" evidence="8">
    <location>
        <begin position="78"/>
        <end position="99"/>
    </location>
</feature>
<evidence type="ECO:0000256" key="3">
    <source>
        <dbReference type="ARBA" id="ARBA00022692"/>
    </source>
</evidence>
<dbReference type="PROSITE" id="PS50929">
    <property type="entry name" value="ABC_TM1F"/>
    <property type="match status" value="2"/>
</dbReference>
<organism evidence="11 12">
    <name type="scientific">Candolleomyces eurysporus</name>
    <dbReference type="NCBI Taxonomy" id="2828524"/>
    <lineage>
        <taxon>Eukaryota</taxon>
        <taxon>Fungi</taxon>
        <taxon>Dikarya</taxon>
        <taxon>Basidiomycota</taxon>
        <taxon>Agaricomycotina</taxon>
        <taxon>Agaricomycetes</taxon>
        <taxon>Agaricomycetidae</taxon>
        <taxon>Agaricales</taxon>
        <taxon>Agaricineae</taxon>
        <taxon>Psathyrellaceae</taxon>
        <taxon>Candolleomyces</taxon>
    </lineage>
</organism>
<evidence type="ECO:0000256" key="5">
    <source>
        <dbReference type="ARBA" id="ARBA00022840"/>
    </source>
</evidence>
<dbReference type="PROSITE" id="PS50893">
    <property type="entry name" value="ABC_TRANSPORTER_2"/>
    <property type="match status" value="1"/>
</dbReference>
<dbReference type="InterPro" id="IPR003439">
    <property type="entry name" value="ABC_transporter-like_ATP-bd"/>
</dbReference>
<evidence type="ECO:0000256" key="8">
    <source>
        <dbReference type="SAM" id="Phobius"/>
    </source>
</evidence>
<evidence type="ECO:0000259" key="10">
    <source>
        <dbReference type="PROSITE" id="PS50929"/>
    </source>
</evidence>
<dbReference type="EMBL" id="JANBPK010000795">
    <property type="protein sequence ID" value="KAJ2931856.1"/>
    <property type="molecule type" value="Genomic_DNA"/>
</dbReference>
<dbReference type="SUPFAM" id="SSF90123">
    <property type="entry name" value="ABC transporter transmembrane region"/>
    <property type="match status" value="2"/>
</dbReference>
<evidence type="ECO:0000256" key="2">
    <source>
        <dbReference type="ARBA" id="ARBA00022448"/>
    </source>
</evidence>
<keyword evidence="12" id="KW-1185">Reference proteome</keyword>
<dbReference type="SMART" id="SM00382">
    <property type="entry name" value="AAA"/>
    <property type="match status" value="1"/>
</dbReference>
<dbReference type="PANTHER" id="PTHR24223:SF356">
    <property type="entry name" value="ATP-BINDING CASSETTE TRANSPORTER ABC4"/>
    <property type="match status" value="1"/>
</dbReference>
<evidence type="ECO:0000256" key="1">
    <source>
        <dbReference type="ARBA" id="ARBA00004370"/>
    </source>
</evidence>
<evidence type="ECO:0000313" key="12">
    <source>
        <dbReference type="Proteomes" id="UP001140091"/>
    </source>
</evidence>
<name>A0A9W8J9R2_9AGAR</name>
<accession>A0A9W8J9R2</accession>
<dbReference type="OrthoDB" id="6500128at2759"/>
<evidence type="ECO:0000256" key="6">
    <source>
        <dbReference type="ARBA" id="ARBA00022989"/>
    </source>
</evidence>
<dbReference type="InterPro" id="IPR036640">
    <property type="entry name" value="ABC1_TM_sf"/>
</dbReference>
<sequence>MTHSLTQADSVLTQLIFGYSLRMRNINSVMASTKASGVGSTDAGSSSKKRSKTLSSLEGKLNNLATVDLNNIVAARDLIIVFWQLPLQMIVSSIFLYWILGWSAFVGLGLMVALIPVPGYLATMLRSTQVEKMRKTDNRTQTVTESMSVLRTIKMFGWERKIQEKIDQRREEELYWVWKGKLLNLFVLMVTYLIPTITMLATYGTAALVMKIELTASKIFSSMIVFDTLRSAMQRANYYLAALVRGKVSLDRFDEFFKETTTLPSTTDPNSSVREPSPSDNGKVFFRDASFSWTSEVSPEVGGSTTPSSCPFKLTVPGELQFMEGKINLIIGPTGSGKTSLLMALLEPDLELFEAGDLTEVGERGLTLSGGQKARLTLARAIYSSAEIILLDDILAALDVHTAKWIVNKCLKGDLVASRTVLLVTHNVALARPIADFAVSISVDGVVTSHPGDALEALFGEEEPGVTLESELTECKKSDRHVPSEASFMKKPAEDAKRKSGKLIIAEEIHRGHIGWKAMKLFFESLGGDHPIRFFSLWLAGHFISYCMVSFNLWFLGYWGSQYEHHHTDEVPVVRWLDETPVSRVITRMTQDIQSIDGALMLNAENFVNLILLVIVDLVSAVLFVPLFLLPGLFVAGLGMYIGARYMRAQLSVKREMSNAKAPVLSHFSAAMAGLVSIRAYGVEAEFKKELQSRLDHYVRMARLNYDLNRWIGIRLDSLGATFTASLAAYLTYASTINAANVGFSLNRAVEFTSMILYVVRVFNLFQVEANRFVTNSSHRTTEIDRTFSGEM</sequence>
<dbReference type="CDD" id="cd18596">
    <property type="entry name" value="ABC_6TM_VMR1_D1_like"/>
    <property type="match status" value="1"/>
</dbReference>
<evidence type="ECO:0000313" key="11">
    <source>
        <dbReference type="EMBL" id="KAJ2931856.1"/>
    </source>
</evidence>
<dbReference type="SUPFAM" id="SSF52540">
    <property type="entry name" value="P-loop containing nucleoside triphosphate hydrolases"/>
    <property type="match status" value="1"/>
</dbReference>
<reference evidence="11" key="1">
    <citation type="submission" date="2022-06" db="EMBL/GenBank/DDBJ databases">
        <title>Genome Sequence of Candolleomyces eurysporus.</title>
        <authorList>
            <person name="Buettner E."/>
        </authorList>
    </citation>
    <scope>NUCLEOTIDE SEQUENCE</scope>
    <source>
        <strain evidence="11">VTCC 930004</strain>
    </source>
</reference>
<feature type="domain" description="ABC transporter" evidence="9">
    <location>
        <begin position="224"/>
        <end position="468"/>
    </location>
</feature>
<gene>
    <name evidence="11" type="ORF">H1R20_g5234</name>
</gene>
<proteinExistence type="predicted"/>
<feature type="transmembrane region" description="Helical" evidence="8">
    <location>
        <begin position="105"/>
        <end position="125"/>
    </location>
</feature>
<dbReference type="InterPro" id="IPR027417">
    <property type="entry name" value="P-loop_NTPase"/>
</dbReference>
<feature type="non-terminal residue" evidence="11">
    <location>
        <position position="792"/>
    </location>
</feature>
<dbReference type="Proteomes" id="UP001140091">
    <property type="component" value="Unassembled WGS sequence"/>
</dbReference>
<dbReference type="InterPro" id="IPR011527">
    <property type="entry name" value="ABC1_TM_dom"/>
</dbReference>
<keyword evidence="4" id="KW-0547">Nucleotide-binding</keyword>
<keyword evidence="2" id="KW-0813">Transport</keyword>
<comment type="caution">
    <text evidence="11">The sequence shown here is derived from an EMBL/GenBank/DDBJ whole genome shotgun (WGS) entry which is preliminary data.</text>
</comment>
<feature type="domain" description="ABC transmembrane type-1" evidence="10">
    <location>
        <begin position="59"/>
        <end position="245"/>
    </location>
</feature>
<comment type="subcellular location">
    <subcellularLocation>
        <location evidence="1">Membrane</location>
    </subcellularLocation>
</comment>
<feature type="transmembrane region" description="Helical" evidence="8">
    <location>
        <begin position="664"/>
        <end position="682"/>
    </location>
</feature>
<dbReference type="Pfam" id="PF00664">
    <property type="entry name" value="ABC_membrane"/>
    <property type="match status" value="2"/>
</dbReference>
<feature type="transmembrane region" description="Helical" evidence="8">
    <location>
        <begin position="182"/>
        <end position="202"/>
    </location>
</feature>
<dbReference type="CDD" id="cd18604">
    <property type="entry name" value="ABC_6TM_VMR1_D2_like"/>
    <property type="match status" value="1"/>
</dbReference>
<keyword evidence="5" id="KW-0067">ATP-binding</keyword>
<dbReference type="GO" id="GO:0016020">
    <property type="term" value="C:membrane"/>
    <property type="evidence" value="ECO:0007669"/>
    <property type="project" value="UniProtKB-SubCell"/>
</dbReference>
<feature type="transmembrane region" description="Helical" evidence="8">
    <location>
        <begin position="534"/>
        <end position="555"/>
    </location>
</feature>
<dbReference type="Gene3D" id="1.20.1560.10">
    <property type="entry name" value="ABC transporter type 1, transmembrane domain"/>
    <property type="match status" value="2"/>
</dbReference>
<dbReference type="InterPro" id="IPR003593">
    <property type="entry name" value="AAA+_ATPase"/>
</dbReference>
<feature type="domain" description="ABC transmembrane type-1" evidence="10">
    <location>
        <begin position="574"/>
        <end position="767"/>
    </location>
</feature>
<evidence type="ECO:0000256" key="7">
    <source>
        <dbReference type="ARBA" id="ARBA00023136"/>
    </source>
</evidence>
<protein>
    <recommendedName>
        <fullName evidence="13">P-loop containing nucleoside triphosphate hydrolase protein</fullName>
    </recommendedName>
</protein>
<dbReference type="PROSITE" id="PS00211">
    <property type="entry name" value="ABC_TRANSPORTER_1"/>
    <property type="match status" value="1"/>
</dbReference>
<evidence type="ECO:0000256" key="4">
    <source>
        <dbReference type="ARBA" id="ARBA00022741"/>
    </source>
</evidence>
<dbReference type="GO" id="GO:0005524">
    <property type="term" value="F:ATP binding"/>
    <property type="evidence" value="ECO:0007669"/>
    <property type="project" value="UniProtKB-KW"/>
</dbReference>
<keyword evidence="7 8" id="KW-0472">Membrane</keyword>